<dbReference type="Pfam" id="PF07730">
    <property type="entry name" value="HisKA_3"/>
    <property type="match status" value="1"/>
</dbReference>
<evidence type="ECO:0000256" key="8">
    <source>
        <dbReference type="ARBA" id="ARBA00022553"/>
    </source>
</evidence>
<evidence type="ECO:0000256" key="6">
    <source>
        <dbReference type="ARBA" id="ARBA00022485"/>
    </source>
</evidence>
<dbReference type="Proteomes" id="UP000746690">
    <property type="component" value="Unassembled WGS sequence"/>
</dbReference>
<comment type="cofactor">
    <cofactor evidence="2">
        <name>[4Fe-4S] cluster</name>
        <dbReference type="ChEBI" id="CHEBI:49883"/>
    </cofactor>
</comment>
<proteinExistence type="predicted"/>
<comment type="caution">
    <text evidence="23">The sequence shown here is derived from an EMBL/GenBank/DDBJ whole genome shotgun (WGS) entry which is preliminary data.</text>
</comment>
<evidence type="ECO:0000256" key="12">
    <source>
        <dbReference type="ARBA" id="ARBA00022777"/>
    </source>
</evidence>
<dbReference type="PROSITE" id="PS50109">
    <property type="entry name" value="HIS_KIN"/>
    <property type="match status" value="1"/>
</dbReference>
<dbReference type="InterPro" id="IPR011712">
    <property type="entry name" value="Sig_transdc_His_kin_sub3_dim/P"/>
</dbReference>
<keyword evidence="12" id="KW-0418">Kinase</keyword>
<evidence type="ECO:0000313" key="23">
    <source>
        <dbReference type="EMBL" id="NMH89417.1"/>
    </source>
</evidence>
<keyword evidence="13" id="KW-0067">ATP-binding</keyword>
<keyword evidence="7" id="KW-0963">Cytoplasm</keyword>
<keyword evidence="8" id="KW-0597">Phosphoprotein</keyword>
<protein>
    <recommendedName>
        <fullName evidence="5">Oxygen sensor histidine kinase NreB</fullName>
        <ecNumber evidence="4">2.7.13.3</ecNumber>
    </recommendedName>
    <alternativeName>
        <fullName evidence="18">Nitrogen regulation protein B</fullName>
    </alternativeName>
</protein>
<comment type="catalytic activity">
    <reaction evidence="1">
        <text>ATP + protein L-histidine = ADP + protein N-phospho-L-histidine.</text>
        <dbReference type="EC" id="2.7.13.3"/>
    </reaction>
</comment>
<gene>
    <name evidence="23" type="ORF">HHX25_18040</name>
</gene>
<keyword evidence="6" id="KW-0004">4Fe-4S</keyword>
<sequence length="372" mass="43238">MNKYCFFIACLFISLDLGAQNDSFDVMLDSIQKLRKLSNNKNLETSKHLSYAKQMSELSSKAEDNSIAVKYYIKLKDSIQKNERALRNKYARIQYETDTYIQETKRLTTQNVLIIIIGAIMLLIFALILVIRIQITKNKILRFESEQQKANEEIYTLMLRQQAKVEEGRLLERHRISEELHDGILNRLLGSRLGLEFLSMDEKEDQSKDNYGFYINEIKSIEREIRDLSHELKNTQLDPDKDFITILKDYVNKQSNLHTFQYSINQKCKIFWEDINDYVKVNLYRIIQEAIQNIIKHARANSIAINFSLNSNTLHIDIIDDGIGFNSNQKNHGIGLSNIESRVSKLEGEFKIASKIKNGTTLALKIPLFKSL</sequence>
<evidence type="ECO:0000256" key="19">
    <source>
        <dbReference type="SAM" id="Coils"/>
    </source>
</evidence>
<comment type="function">
    <text evidence="17">Member of the two-component regulatory system NreB/NreC involved in the control of dissimilatory nitrate/nitrite reduction in response to oxygen. NreB functions as a direct oxygen sensor histidine kinase which is autophosphorylated, in the absence of oxygen, probably at the conserved histidine residue, and transfers its phosphate group probably to a conserved aspartate residue of NreC. NreB/NreC activates the expression of the nitrate (narGHJI) and nitrite (nir) reductase operons, as well as the putative nitrate transporter gene narT.</text>
</comment>
<evidence type="ECO:0000259" key="22">
    <source>
        <dbReference type="PROSITE" id="PS50109"/>
    </source>
</evidence>
<keyword evidence="16" id="KW-0411">Iron-sulfur</keyword>
<evidence type="ECO:0000256" key="20">
    <source>
        <dbReference type="SAM" id="Phobius"/>
    </source>
</evidence>
<evidence type="ECO:0000256" key="11">
    <source>
        <dbReference type="ARBA" id="ARBA00022741"/>
    </source>
</evidence>
<dbReference type="PANTHER" id="PTHR24421:SF10">
    <property type="entry name" value="NITRATE_NITRITE SENSOR PROTEIN NARQ"/>
    <property type="match status" value="1"/>
</dbReference>
<keyword evidence="21" id="KW-0732">Signal</keyword>
<keyword evidence="10" id="KW-0479">Metal-binding</keyword>
<comment type="subcellular location">
    <subcellularLocation>
        <location evidence="3">Cytoplasm</location>
    </subcellularLocation>
</comment>
<name>A0ABX1S0R4_9FLAO</name>
<accession>A0ABX1S0R4</accession>
<feature type="domain" description="Histidine kinase" evidence="22">
    <location>
        <begin position="283"/>
        <end position="370"/>
    </location>
</feature>
<evidence type="ECO:0000256" key="21">
    <source>
        <dbReference type="SAM" id="SignalP"/>
    </source>
</evidence>
<keyword evidence="20" id="KW-0472">Membrane</keyword>
<keyword evidence="9" id="KW-0808">Transferase</keyword>
<evidence type="ECO:0000256" key="2">
    <source>
        <dbReference type="ARBA" id="ARBA00001966"/>
    </source>
</evidence>
<feature type="signal peptide" evidence="21">
    <location>
        <begin position="1"/>
        <end position="19"/>
    </location>
</feature>
<evidence type="ECO:0000256" key="5">
    <source>
        <dbReference type="ARBA" id="ARBA00017322"/>
    </source>
</evidence>
<organism evidence="23 24">
    <name type="scientific">Flavivirga algicola</name>
    <dbReference type="NCBI Taxonomy" id="2729136"/>
    <lineage>
        <taxon>Bacteria</taxon>
        <taxon>Pseudomonadati</taxon>
        <taxon>Bacteroidota</taxon>
        <taxon>Flavobacteriia</taxon>
        <taxon>Flavobacteriales</taxon>
        <taxon>Flavobacteriaceae</taxon>
        <taxon>Flavivirga</taxon>
    </lineage>
</organism>
<keyword evidence="15" id="KW-0902">Two-component regulatory system</keyword>
<dbReference type="PANTHER" id="PTHR24421">
    <property type="entry name" value="NITRATE/NITRITE SENSOR PROTEIN NARX-RELATED"/>
    <property type="match status" value="1"/>
</dbReference>
<dbReference type="InterPro" id="IPR004358">
    <property type="entry name" value="Sig_transdc_His_kin-like_C"/>
</dbReference>
<feature type="chain" id="PRO_5045382281" description="Oxygen sensor histidine kinase NreB" evidence="21">
    <location>
        <begin position="20"/>
        <end position="372"/>
    </location>
</feature>
<evidence type="ECO:0000256" key="17">
    <source>
        <dbReference type="ARBA" id="ARBA00024827"/>
    </source>
</evidence>
<keyword evidence="24" id="KW-1185">Reference proteome</keyword>
<evidence type="ECO:0000256" key="18">
    <source>
        <dbReference type="ARBA" id="ARBA00030800"/>
    </source>
</evidence>
<feature type="transmembrane region" description="Helical" evidence="20">
    <location>
        <begin position="112"/>
        <end position="133"/>
    </location>
</feature>
<dbReference type="CDD" id="cd16917">
    <property type="entry name" value="HATPase_UhpB-NarQ-NarX-like"/>
    <property type="match status" value="1"/>
</dbReference>
<dbReference type="Pfam" id="PF02518">
    <property type="entry name" value="HATPase_c"/>
    <property type="match status" value="1"/>
</dbReference>
<keyword evidence="20" id="KW-0812">Transmembrane</keyword>
<feature type="coiled-coil region" evidence="19">
    <location>
        <begin position="211"/>
        <end position="238"/>
    </location>
</feature>
<evidence type="ECO:0000256" key="4">
    <source>
        <dbReference type="ARBA" id="ARBA00012438"/>
    </source>
</evidence>
<dbReference type="PRINTS" id="PR00344">
    <property type="entry name" value="BCTRLSENSOR"/>
</dbReference>
<reference evidence="23 24" key="1">
    <citation type="submission" date="2020-04" db="EMBL/GenBank/DDBJ databases">
        <title>A Flavivirga sp. nov.</title>
        <authorList>
            <person name="Sun X."/>
        </authorList>
    </citation>
    <scope>NUCLEOTIDE SEQUENCE [LARGE SCALE GENOMIC DNA]</scope>
    <source>
        <strain evidence="23 24">Y03</strain>
    </source>
</reference>
<evidence type="ECO:0000256" key="1">
    <source>
        <dbReference type="ARBA" id="ARBA00000085"/>
    </source>
</evidence>
<evidence type="ECO:0000256" key="10">
    <source>
        <dbReference type="ARBA" id="ARBA00022723"/>
    </source>
</evidence>
<evidence type="ECO:0000256" key="14">
    <source>
        <dbReference type="ARBA" id="ARBA00023004"/>
    </source>
</evidence>
<evidence type="ECO:0000256" key="16">
    <source>
        <dbReference type="ARBA" id="ARBA00023014"/>
    </source>
</evidence>
<keyword evidence="14" id="KW-0408">Iron</keyword>
<dbReference type="Gene3D" id="1.20.5.1930">
    <property type="match status" value="1"/>
</dbReference>
<evidence type="ECO:0000256" key="13">
    <source>
        <dbReference type="ARBA" id="ARBA00022840"/>
    </source>
</evidence>
<dbReference type="InterPro" id="IPR005467">
    <property type="entry name" value="His_kinase_dom"/>
</dbReference>
<dbReference type="InterPro" id="IPR003594">
    <property type="entry name" value="HATPase_dom"/>
</dbReference>
<dbReference type="SMART" id="SM00387">
    <property type="entry name" value="HATPase_c"/>
    <property type="match status" value="1"/>
</dbReference>
<keyword evidence="19" id="KW-0175">Coiled coil</keyword>
<evidence type="ECO:0000256" key="3">
    <source>
        <dbReference type="ARBA" id="ARBA00004496"/>
    </source>
</evidence>
<evidence type="ECO:0000313" key="24">
    <source>
        <dbReference type="Proteomes" id="UP000746690"/>
    </source>
</evidence>
<keyword evidence="11" id="KW-0547">Nucleotide-binding</keyword>
<dbReference type="InterPro" id="IPR036890">
    <property type="entry name" value="HATPase_C_sf"/>
</dbReference>
<dbReference type="SUPFAM" id="SSF55874">
    <property type="entry name" value="ATPase domain of HSP90 chaperone/DNA topoisomerase II/histidine kinase"/>
    <property type="match status" value="1"/>
</dbReference>
<dbReference type="EMBL" id="JABBHF010000012">
    <property type="protein sequence ID" value="NMH89417.1"/>
    <property type="molecule type" value="Genomic_DNA"/>
</dbReference>
<evidence type="ECO:0000256" key="7">
    <source>
        <dbReference type="ARBA" id="ARBA00022490"/>
    </source>
</evidence>
<dbReference type="InterPro" id="IPR050482">
    <property type="entry name" value="Sensor_HK_TwoCompSys"/>
</dbReference>
<keyword evidence="20" id="KW-1133">Transmembrane helix</keyword>
<evidence type="ECO:0000256" key="15">
    <source>
        <dbReference type="ARBA" id="ARBA00023012"/>
    </source>
</evidence>
<evidence type="ECO:0000256" key="9">
    <source>
        <dbReference type="ARBA" id="ARBA00022679"/>
    </source>
</evidence>
<dbReference type="EC" id="2.7.13.3" evidence="4"/>
<dbReference type="Gene3D" id="3.30.565.10">
    <property type="entry name" value="Histidine kinase-like ATPase, C-terminal domain"/>
    <property type="match status" value="1"/>
</dbReference>